<sequence length="156" mass="17115">MSVLKTKGSTLLEVLVVTGVLASIALGVMGTLATLSRFHQKDMLAIKGQLLAEEGIESLRFIKSSDWSMLSSIPSGENRYLELSESSWGVTTTPEIVDGTFWRIVKVYEVMRDMTDDIVSSGGTIDPNTLLLRSDVSWDWRGATSTIGYSSYITNI</sequence>
<name>A0A2M8LD69_9BACT</name>
<evidence type="ECO:0000256" key="1">
    <source>
        <dbReference type="SAM" id="Phobius"/>
    </source>
</evidence>
<protein>
    <recommendedName>
        <fullName evidence="4">Type II secretion system protein</fullName>
    </recommendedName>
</protein>
<dbReference type="EMBL" id="PFEQ01000001">
    <property type="protein sequence ID" value="PJE74491.1"/>
    <property type="molecule type" value="Genomic_DNA"/>
</dbReference>
<proteinExistence type="predicted"/>
<dbReference type="AlphaFoldDB" id="A0A2M8LD69"/>
<feature type="transmembrane region" description="Helical" evidence="1">
    <location>
        <begin position="12"/>
        <end position="35"/>
    </location>
</feature>
<gene>
    <name evidence="2" type="ORF">COV01_00435</name>
</gene>
<evidence type="ECO:0008006" key="4">
    <source>
        <dbReference type="Google" id="ProtNLM"/>
    </source>
</evidence>
<organism evidence="2 3">
    <name type="scientific">Candidatus Taylorbacteria bacterium CG10_big_fil_rev_8_21_14_0_10_41_48</name>
    <dbReference type="NCBI Taxonomy" id="1975024"/>
    <lineage>
        <taxon>Bacteria</taxon>
        <taxon>Candidatus Tayloriibacteriota</taxon>
    </lineage>
</organism>
<accession>A0A2M8LD69</accession>
<dbReference type="Proteomes" id="UP000228700">
    <property type="component" value="Unassembled WGS sequence"/>
</dbReference>
<keyword evidence="1" id="KW-1133">Transmembrane helix</keyword>
<evidence type="ECO:0000313" key="3">
    <source>
        <dbReference type="Proteomes" id="UP000228700"/>
    </source>
</evidence>
<evidence type="ECO:0000313" key="2">
    <source>
        <dbReference type="EMBL" id="PJE74491.1"/>
    </source>
</evidence>
<reference evidence="3" key="1">
    <citation type="submission" date="2017-09" db="EMBL/GenBank/DDBJ databases">
        <title>Depth-based differentiation of microbial function through sediment-hosted aquifers and enrichment of novel symbionts in the deep terrestrial subsurface.</title>
        <authorList>
            <person name="Probst A.J."/>
            <person name="Ladd B."/>
            <person name="Jarett J.K."/>
            <person name="Geller-Mcgrath D.E."/>
            <person name="Sieber C.M.K."/>
            <person name="Emerson J.B."/>
            <person name="Anantharaman K."/>
            <person name="Thomas B.C."/>
            <person name="Malmstrom R."/>
            <person name="Stieglmeier M."/>
            <person name="Klingl A."/>
            <person name="Woyke T."/>
            <person name="Ryan C.M."/>
            <person name="Banfield J.F."/>
        </authorList>
    </citation>
    <scope>NUCLEOTIDE SEQUENCE [LARGE SCALE GENOMIC DNA]</scope>
</reference>
<keyword evidence="1" id="KW-0812">Transmembrane</keyword>
<comment type="caution">
    <text evidence="2">The sequence shown here is derived from an EMBL/GenBank/DDBJ whole genome shotgun (WGS) entry which is preliminary data.</text>
</comment>
<keyword evidence="1" id="KW-0472">Membrane</keyword>